<organism evidence="1 2">
    <name type="scientific">Williamsia limnetica</name>
    <dbReference type="NCBI Taxonomy" id="882452"/>
    <lineage>
        <taxon>Bacteria</taxon>
        <taxon>Bacillati</taxon>
        <taxon>Actinomycetota</taxon>
        <taxon>Actinomycetes</taxon>
        <taxon>Mycobacteriales</taxon>
        <taxon>Nocardiaceae</taxon>
        <taxon>Williamsia</taxon>
    </lineage>
</organism>
<dbReference type="EMBL" id="QJSP01000020">
    <property type="protein sequence ID" value="PYE12729.1"/>
    <property type="molecule type" value="Genomic_DNA"/>
</dbReference>
<gene>
    <name evidence="1" type="ORF">DFR67_1208</name>
</gene>
<keyword evidence="2" id="KW-1185">Reference proteome</keyword>
<evidence type="ECO:0000313" key="1">
    <source>
        <dbReference type="EMBL" id="PYE12729.1"/>
    </source>
</evidence>
<evidence type="ECO:0000313" key="2">
    <source>
        <dbReference type="Proteomes" id="UP000247591"/>
    </source>
</evidence>
<proteinExistence type="predicted"/>
<accession>A0A318RMZ6</accession>
<sequence length="159" mass="17725">MALTELHRSEIGLARLLRAVAARHRVEHEIHHVALDLAHWSDDHIEQLSDAGAEYGLTLKRPSSTVDLAHTVTDSVQQRLSEALGRRPEPALLLLVDLRHLYRTTAGVSLDWELLAQGTQAMKNTHLLDLAEGCHPESLRQMQWANAMVKTLSPQVLAT</sequence>
<dbReference type="AlphaFoldDB" id="A0A318RMZ6"/>
<reference evidence="1 2" key="1">
    <citation type="submission" date="2018-06" db="EMBL/GenBank/DDBJ databases">
        <title>Genomic Encyclopedia of Type Strains, Phase IV (KMG-IV): sequencing the most valuable type-strain genomes for metagenomic binning, comparative biology and taxonomic classification.</title>
        <authorList>
            <person name="Goeker M."/>
        </authorList>
    </citation>
    <scope>NUCLEOTIDE SEQUENCE [LARGE SCALE GENOMIC DNA]</scope>
    <source>
        <strain evidence="1 2">DSM 45521</strain>
    </source>
</reference>
<dbReference type="Proteomes" id="UP000247591">
    <property type="component" value="Unassembled WGS sequence"/>
</dbReference>
<protein>
    <submittedName>
        <fullName evidence="1">Uncharacterized protein</fullName>
    </submittedName>
</protein>
<name>A0A318RMZ6_WILLI</name>
<comment type="caution">
    <text evidence="1">The sequence shown here is derived from an EMBL/GenBank/DDBJ whole genome shotgun (WGS) entry which is preliminary data.</text>
</comment>